<accession>A0AAE6YKB4</accession>
<dbReference type="EMBL" id="CP047628">
    <property type="protein sequence ID" value="QIW57894.1"/>
    <property type="molecule type" value="Genomic_DNA"/>
</dbReference>
<dbReference type="AlphaFoldDB" id="A0AAE6YKB4"/>
<gene>
    <name evidence="1" type="ORF">GU334_02695</name>
</gene>
<organism evidence="1 2">
    <name type="scientific">Pseudolactococcus raffinolactis</name>
    <dbReference type="NCBI Taxonomy" id="1366"/>
    <lineage>
        <taxon>Bacteria</taxon>
        <taxon>Bacillati</taxon>
        <taxon>Bacillota</taxon>
        <taxon>Bacilli</taxon>
        <taxon>Lactobacillales</taxon>
        <taxon>Streptococcaceae</taxon>
        <taxon>Pseudolactococcus</taxon>
    </lineage>
</organism>
<protein>
    <submittedName>
        <fullName evidence="1">Phage head-tail adapter protein</fullName>
    </submittedName>
</protein>
<sequence>MMATFFVERYAEVGLNRLKEPIYQWQRDSDPVNGWFDMLTGDEASSTNSFIAESSHIFVTEDVTLDVSSKCRLYNNKSGLTFEITYVDNPVELDHHLEIYCKRVV</sequence>
<name>A0AAE6YKB4_9LACT</name>
<reference evidence="1 2" key="1">
    <citation type="submission" date="2019-12" db="EMBL/GenBank/DDBJ databases">
        <title>Whole genome sequences of Lactococcus raffinolactis strains isolated from sewage.</title>
        <authorList>
            <person name="Ybazeta G."/>
            <person name="Ross M."/>
            <person name="Brabant-Kirwan D."/>
            <person name="Saleh M."/>
            <person name="Dillon J.A."/>
            <person name="Splinter K."/>
            <person name="Nokhbeh R."/>
        </authorList>
    </citation>
    <scope>NUCLEOTIDE SEQUENCE [LARGE SCALE GENOMIC DNA]</scope>
    <source>
        <strain evidence="1 2">Lr_19_14</strain>
    </source>
</reference>
<evidence type="ECO:0000313" key="1">
    <source>
        <dbReference type="EMBL" id="QIW57894.1"/>
    </source>
</evidence>
<keyword evidence="2" id="KW-1185">Reference proteome</keyword>
<evidence type="ECO:0000313" key="2">
    <source>
        <dbReference type="Proteomes" id="UP000501558"/>
    </source>
</evidence>
<proteinExistence type="predicted"/>
<dbReference type="Proteomes" id="UP000501558">
    <property type="component" value="Chromosome"/>
</dbReference>